<dbReference type="InterPro" id="IPR047655">
    <property type="entry name" value="Transpos_IS630-like"/>
</dbReference>
<dbReference type="Gene3D" id="3.30.420.10">
    <property type="entry name" value="Ribonuclease H-like superfamily/Ribonuclease H"/>
    <property type="match status" value="1"/>
</dbReference>
<evidence type="ECO:0000313" key="3">
    <source>
        <dbReference type="WBParaSite" id="PDA_v2.g23949.t1"/>
    </source>
</evidence>
<dbReference type="GO" id="GO:0003676">
    <property type="term" value="F:nucleic acid binding"/>
    <property type="evidence" value="ECO:0007669"/>
    <property type="project" value="InterPro"/>
</dbReference>
<organism evidence="2 3">
    <name type="scientific">Panagrolaimus davidi</name>
    <dbReference type="NCBI Taxonomy" id="227884"/>
    <lineage>
        <taxon>Eukaryota</taxon>
        <taxon>Metazoa</taxon>
        <taxon>Ecdysozoa</taxon>
        <taxon>Nematoda</taxon>
        <taxon>Chromadorea</taxon>
        <taxon>Rhabditida</taxon>
        <taxon>Tylenchina</taxon>
        <taxon>Panagrolaimomorpha</taxon>
        <taxon>Panagrolaimoidea</taxon>
        <taxon>Panagrolaimidae</taxon>
        <taxon>Panagrolaimus</taxon>
    </lineage>
</organism>
<dbReference type="AlphaFoldDB" id="A0A914PYM1"/>
<dbReference type="PANTHER" id="PTHR23022">
    <property type="entry name" value="TRANSPOSABLE ELEMENT-RELATED"/>
    <property type="match status" value="1"/>
</dbReference>
<feature type="domain" description="Tc1-like transposase DDE" evidence="1">
    <location>
        <begin position="141"/>
        <end position="279"/>
    </location>
</feature>
<sequence>METRSQILRLRQEGLSSREVAAQLGNVSHYGVLYTERRANATQAIFNRPHEETISRDVAVNRIIDEAIVANRNATIQSIRARLQTAGYERSEEQIRRRIHHTGRRYVRTKYAQTISIVNQQKRLRFREFVINSQEYFYNHIFVDETMILINDTNRFEWRFRDERPRKRPRFAHPKGLWLFGGISRRGATGFSIYQKEHRNEKVTYCEMIGQVIYPFMKSRYNMNCHLVQDNAKMHTANYTKHFLQRLGIRRHFFPPQSPDFNPIEKIWRALKAYLRQLNPRTLFELKKGILDFHKNELNVQLCNTVIDDARRNILRAVDGLNHEGESPTNELYRN</sequence>
<protein>
    <submittedName>
        <fullName evidence="3">Tc1-like transposase DDE domain-containing protein</fullName>
    </submittedName>
</protein>
<dbReference type="InterPro" id="IPR012337">
    <property type="entry name" value="RNaseH-like_sf"/>
</dbReference>
<keyword evidence="2" id="KW-1185">Reference proteome</keyword>
<accession>A0A914PYM1</accession>
<dbReference type="InterPro" id="IPR036397">
    <property type="entry name" value="RNaseH_sf"/>
</dbReference>
<dbReference type="Proteomes" id="UP000887578">
    <property type="component" value="Unplaced"/>
</dbReference>
<dbReference type="PANTHER" id="PTHR23022:SF135">
    <property type="entry name" value="SI:DKEY-77F5.3"/>
    <property type="match status" value="1"/>
</dbReference>
<dbReference type="NCBIfam" id="NF033545">
    <property type="entry name" value="transpos_IS630"/>
    <property type="match status" value="1"/>
</dbReference>
<dbReference type="WBParaSite" id="PDA_v2.g23949.t1">
    <property type="protein sequence ID" value="PDA_v2.g23949.t1"/>
    <property type="gene ID" value="PDA_v2.g23949"/>
</dbReference>
<dbReference type="SUPFAM" id="SSF53098">
    <property type="entry name" value="Ribonuclease H-like"/>
    <property type="match status" value="1"/>
</dbReference>
<name>A0A914PYM1_9BILA</name>
<evidence type="ECO:0000313" key="2">
    <source>
        <dbReference type="Proteomes" id="UP000887578"/>
    </source>
</evidence>
<dbReference type="InterPro" id="IPR052338">
    <property type="entry name" value="Transposase_5"/>
</dbReference>
<dbReference type="InterPro" id="IPR038717">
    <property type="entry name" value="Tc1-like_DDE_dom"/>
</dbReference>
<dbReference type="Pfam" id="PF13358">
    <property type="entry name" value="DDE_3"/>
    <property type="match status" value="1"/>
</dbReference>
<reference evidence="3" key="1">
    <citation type="submission" date="2022-11" db="UniProtKB">
        <authorList>
            <consortium name="WormBaseParasite"/>
        </authorList>
    </citation>
    <scope>IDENTIFICATION</scope>
</reference>
<proteinExistence type="predicted"/>
<evidence type="ECO:0000259" key="1">
    <source>
        <dbReference type="Pfam" id="PF13358"/>
    </source>
</evidence>